<keyword evidence="2" id="KW-1133">Transmembrane helix</keyword>
<feature type="transmembrane region" description="Helical" evidence="2">
    <location>
        <begin position="13"/>
        <end position="34"/>
    </location>
</feature>
<organism evidence="3 4">
    <name type="scientific">Yersinia thracica</name>
    <dbReference type="NCBI Taxonomy" id="2890319"/>
    <lineage>
        <taxon>Bacteria</taxon>
        <taxon>Pseudomonadati</taxon>
        <taxon>Pseudomonadota</taxon>
        <taxon>Gammaproteobacteria</taxon>
        <taxon>Enterobacterales</taxon>
        <taxon>Yersiniaceae</taxon>
        <taxon>Yersinia</taxon>
    </lineage>
</organism>
<dbReference type="EMBL" id="CQAW01000009">
    <property type="protein sequence ID" value="CNH76270.1"/>
    <property type="molecule type" value="Genomic_DNA"/>
</dbReference>
<dbReference type="PANTHER" id="PTHR30469:SF33">
    <property type="entry name" value="SLR1207 PROTEIN"/>
    <property type="match status" value="1"/>
</dbReference>
<dbReference type="Gene3D" id="2.40.420.20">
    <property type="match status" value="1"/>
</dbReference>
<gene>
    <name evidence="3" type="ORF">ERS008472_02273</name>
</gene>
<keyword evidence="2" id="KW-0472">Membrane</keyword>
<sequence length="420" mass="47923">MDMKIEPPPPMNITAKLVACSLLIVFFAGLYYIYYLSATQRILLISREDAVFHTTKAEVYQDVLITRAITVPRESIIVSSERGGKVTEVVKQAFDTVVKGDVIAHLSNYDFMLEATSRIANITEQINNLRNMKMQLEQDNRDTKLNLQEALHQIVIISKDLTRHQVLDKSSMIAKSELEDKTDRLKNWKIKSDILREHDDKNKKSFPSQFRNIDDSIFLLERMMRTIENGMKQLVIIAPIDGTLSVLDIELGQQIKPGGKIATIDNLTSYYFNVYFSEYYLDKIKPQSHITSSINGQNVKLFIESVSTIVENGKFKAKLLPLQETIVPLKRGQSIEIQIPLQEEKNNVLMVPTDSIFSDKQGSNYIYIYQPEDDNAIKYKVEINRRSSMKTEVTAGLKTGQVIVMPPATNNNEYDIIGFK</sequence>
<reference evidence="4" key="1">
    <citation type="submission" date="2015-03" db="EMBL/GenBank/DDBJ databases">
        <authorList>
            <consortium name="Pathogen Informatics"/>
            <person name="Murphy D."/>
        </authorList>
    </citation>
    <scope>NUCLEOTIDE SEQUENCE [LARGE SCALE GENOMIC DNA]</scope>
    <source>
        <strain evidence="4">IP6945</strain>
    </source>
</reference>
<keyword evidence="2" id="KW-0812">Transmembrane</keyword>
<evidence type="ECO:0000313" key="4">
    <source>
        <dbReference type="Proteomes" id="UP000041882"/>
    </source>
</evidence>
<dbReference type="NCBIfam" id="NF038010">
    <property type="entry name" value="ABC_adapt_DarC"/>
    <property type="match status" value="1"/>
</dbReference>
<dbReference type="Gene3D" id="2.40.50.100">
    <property type="match status" value="1"/>
</dbReference>
<evidence type="ECO:0000256" key="1">
    <source>
        <dbReference type="SAM" id="Coils"/>
    </source>
</evidence>
<evidence type="ECO:0000256" key="2">
    <source>
        <dbReference type="SAM" id="Phobius"/>
    </source>
</evidence>
<evidence type="ECO:0000313" key="3">
    <source>
        <dbReference type="EMBL" id="CNH76270.1"/>
    </source>
</evidence>
<name>A0A0T9PQ36_9GAMM</name>
<proteinExistence type="predicted"/>
<feature type="coiled-coil region" evidence="1">
    <location>
        <begin position="112"/>
        <end position="153"/>
    </location>
</feature>
<keyword evidence="4" id="KW-1185">Reference proteome</keyword>
<dbReference type="AlphaFoldDB" id="A0A0T9PQ36"/>
<keyword evidence="1" id="KW-0175">Coiled coil</keyword>
<dbReference type="GO" id="GO:1990281">
    <property type="term" value="C:efflux pump complex"/>
    <property type="evidence" value="ECO:0007669"/>
    <property type="project" value="TreeGrafter"/>
</dbReference>
<accession>A0A0T9PQ36</accession>
<dbReference type="RefSeq" id="WP_050114356.1">
    <property type="nucleotide sequence ID" value="NZ_CQAW01000009.1"/>
</dbReference>
<dbReference type="PANTHER" id="PTHR30469">
    <property type="entry name" value="MULTIDRUG RESISTANCE PROTEIN MDTA"/>
    <property type="match status" value="1"/>
</dbReference>
<dbReference type="Proteomes" id="UP000041882">
    <property type="component" value="Unassembled WGS sequence"/>
</dbReference>
<dbReference type="GO" id="GO:0015562">
    <property type="term" value="F:efflux transmembrane transporter activity"/>
    <property type="evidence" value="ECO:0007669"/>
    <property type="project" value="TreeGrafter"/>
</dbReference>
<protein>
    <submittedName>
        <fullName evidence="3">RND family efflux transporter MFP subunit</fullName>
    </submittedName>
</protein>